<feature type="chain" id="PRO_5030059142" evidence="2">
    <location>
        <begin position="22"/>
        <end position="283"/>
    </location>
</feature>
<feature type="transmembrane region" description="Helical" evidence="1">
    <location>
        <begin position="212"/>
        <end position="231"/>
    </location>
</feature>
<dbReference type="AlphaFoldDB" id="A0A2V2XI84"/>
<dbReference type="VEuPathDB" id="TriTrypDB:Tc_MARK_8462"/>
<proteinExistence type="predicted"/>
<sequence length="283" mass="31408">MSRTYVLFAVLALFVAVGVPAIITNAEEDDGLEKMKGNWSIFWLAGQRPRRTGFVAELSAASLVLREEKDAPSAVTAVAESLLRFLRLLGTQDDVQGPLSVPAAWLLGLPRVVNARVSREGVHLTDCPTVGVTFARPQHYMEAGLGTVFEAPQTVHLPVDGTCAQAPFTVRGYWLERLGKDEILMVIMVRVDGEDNSAVFHLCRRLEEGTGVRSFITSAALLVTVALIRFFPSVFWRRKGGTASATRITPNPLRPALSELRRRELLRRQEEIIRRMKEEDGRS</sequence>
<keyword evidence="2" id="KW-0732">Signal</keyword>
<keyword evidence="1" id="KW-0472">Membrane</keyword>
<accession>A0A2V2XI84</accession>
<protein>
    <submittedName>
        <fullName evidence="3">Uncharacterized protein</fullName>
    </submittedName>
</protein>
<evidence type="ECO:0000313" key="4">
    <source>
        <dbReference type="Proteomes" id="UP000246078"/>
    </source>
</evidence>
<reference evidence="3 4" key="1">
    <citation type="journal article" date="2018" name="Microb. Genom.">
        <title>Expanding an expanded genome: long-read sequencing of Trypanosoma cruzi.</title>
        <authorList>
            <person name="Berna L."/>
            <person name="Rodriguez M."/>
            <person name="Chiribao M.L."/>
            <person name="Parodi-Talice A."/>
            <person name="Pita S."/>
            <person name="Rijo G."/>
            <person name="Alvarez-Valin F."/>
            <person name="Robello C."/>
        </authorList>
    </citation>
    <scope>NUCLEOTIDE SEQUENCE [LARGE SCALE GENOMIC DNA]</scope>
    <source>
        <strain evidence="3 4">TCC</strain>
    </source>
</reference>
<gene>
    <name evidence="3" type="ORF">C3747_7g179</name>
</gene>
<keyword evidence="1" id="KW-0812">Transmembrane</keyword>
<keyword evidence="1" id="KW-1133">Transmembrane helix</keyword>
<dbReference type="VEuPathDB" id="TriTrypDB:C3747_7g179"/>
<dbReference type="VEuPathDB" id="TriTrypDB:TcYC6_0080700"/>
<evidence type="ECO:0000256" key="2">
    <source>
        <dbReference type="SAM" id="SignalP"/>
    </source>
</evidence>
<dbReference type="VEuPathDB" id="TriTrypDB:ECC02_003847"/>
<organism evidence="3 4">
    <name type="scientific">Trypanosoma cruzi</name>
    <dbReference type="NCBI Taxonomy" id="5693"/>
    <lineage>
        <taxon>Eukaryota</taxon>
        <taxon>Discoba</taxon>
        <taxon>Euglenozoa</taxon>
        <taxon>Kinetoplastea</taxon>
        <taxon>Metakinetoplastina</taxon>
        <taxon>Trypanosomatida</taxon>
        <taxon>Trypanosomatidae</taxon>
        <taxon>Trypanosoma</taxon>
        <taxon>Schizotrypanum</taxon>
    </lineage>
</organism>
<dbReference type="SMR" id="A0A2V2XI84"/>
<evidence type="ECO:0000313" key="3">
    <source>
        <dbReference type="EMBL" id="PWV20230.1"/>
    </source>
</evidence>
<dbReference type="VEuPathDB" id="TriTrypDB:TCDM_01230"/>
<dbReference type="VEuPathDB" id="TriTrypDB:TcCLB.508625.40"/>
<comment type="caution">
    <text evidence="3">The sequence shown here is derived from an EMBL/GenBank/DDBJ whole genome shotgun (WGS) entry which is preliminary data.</text>
</comment>
<dbReference type="VEuPathDB" id="TriTrypDB:TcG_02408"/>
<evidence type="ECO:0000256" key="1">
    <source>
        <dbReference type="SAM" id="Phobius"/>
    </source>
</evidence>
<dbReference type="VEuPathDB" id="TriTrypDB:TcBrA4_0003230"/>
<feature type="signal peptide" evidence="2">
    <location>
        <begin position="1"/>
        <end position="21"/>
    </location>
</feature>
<dbReference type="VEuPathDB" id="TriTrypDB:TcCL_ESM02024"/>
<name>A0A2V2XI84_TRYCR</name>
<dbReference type="EMBL" id="PRFC01000007">
    <property type="protein sequence ID" value="PWV20230.1"/>
    <property type="molecule type" value="Genomic_DNA"/>
</dbReference>
<dbReference type="VEuPathDB" id="TriTrypDB:BCY84_16097"/>
<dbReference type="VEuPathDB" id="TriTrypDB:TcCLB.510963.60"/>
<dbReference type="Proteomes" id="UP000246078">
    <property type="component" value="Unassembled WGS sequence"/>
</dbReference>
<dbReference type="OrthoDB" id="251129at2759"/>
<dbReference type="VEuPathDB" id="TriTrypDB:TCSYLVIO_009934"/>